<dbReference type="Pfam" id="PF18317">
    <property type="entry name" value="SDH_C"/>
    <property type="match status" value="1"/>
</dbReference>
<sequence>MKQLAVLGSPIGQALSPVLHRAAYQALGLNWTYGARDCTPDRLAAFLASLDDTWAGLSLTMPLKRTVVPLLDRVSDTVVRIGAANTIVVTDGRLIGENTDLYGMVQALREAGTAAPADATVLGAGATACTALAAARELGCDQATVIARDAGRARPALESTGERIGIRVRVEPWAAAVDHLSADLVVSALPPRAADALAPLWAQTRASGTLMDVVYRPWPTALAHAAEGAGRRVVGGLPMLVHQAARQVTLQTGRLTPPIDKMLHAATAALA</sequence>
<dbReference type="InterPro" id="IPR041121">
    <property type="entry name" value="SDH_C"/>
</dbReference>
<organism evidence="5 6">
    <name type="scientific">Streptomyces paludis</name>
    <dbReference type="NCBI Taxonomy" id="2282738"/>
    <lineage>
        <taxon>Bacteria</taxon>
        <taxon>Bacillati</taxon>
        <taxon>Actinomycetota</taxon>
        <taxon>Actinomycetes</taxon>
        <taxon>Kitasatosporales</taxon>
        <taxon>Streptomycetaceae</taxon>
        <taxon>Streptomyces</taxon>
    </lineage>
</organism>
<feature type="domain" description="Shikimate dehydrogenase substrate binding N-terminal" evidence="3">
    <location>
        <begin position="6"/>
        <end position="87"/>
    </location>
</feature>
<dbReference type="EC" id="1.1.1.25" evidence="5"/>
<evidence type="ECO:0000313" key="6">
    <source>
        <dbReference type="Proteomes" id="UP000253868"/>
    </source>
</evidence>
<evidence type="ECO:0000259" key="4">
    <source>
        <dbReference type="Pfam" id="PF18317"/>
    </source>
</evidence>
<dbReference type="OrthoDB" id="9776868at2"/>
<accession>A0A345HRJ4</accession>
<dbReference type="InterPro" id="IPR022893">
    <property type="entry name" value="Shikimate_DH_fam"/>
</dbReference>
<dbReference type="InterPro" id="IPR013708">
    <property type="entry name" value="Shikimate_DH-bd_N"/>
</dbReference>
<dbReference type="GO" id="GO:0004764">
    <property type="term" value="F:shikimate 3-dehydrogenase (NADP+) activity"/>
    <property type="evidence" value="ECO:0007669"/>
    <property type="project" value="UniProtKB-EC"/>
</dbReference>
<reference evidence="6" key="1">
    <citation type="submission" date="2018-07" db="EMBL/GenBank/DDBJ databases">
        <authorList>
            <person name="Zhao J."/>
        </authorList>
    </citation>
    <scope>NUCLEOTIDE SEQUENCE [LARGE SCALE GENOMIC DNA]</scope>
    <source>
        <strain evidence="6">GSSD-12</strain>
    </source>
</reference>
<dbReference type="Proteomes" id="UP000253868">
    <property type="component" value="Chromosome"/>
</dbReference>
<dbReference type="Pfam" id="PF08501">
    <property type="entry name" value="Shikimate_dh_N"/>
    <property type="match status" value="1"/>
</dbReference>
<dbReference type="KEGG" id="spad:DVK44_18515"/>
<evidence type="ECO:0000256" key="1">
    <source>
        <dbReference type="ARBA" id="ARBA00004871"/>
    </source>
</evidence>
<keyword evidence="5" id="KW-0560">Oxidoreductase</keyword>
<dbReference type="EMBL" id="CP031194">
    <property type="protein sequence ID" value="AXG79318.1"/>
    <property type="molecule type" value="Genomic_DNA"/>
</dbReference>
<dbReference type="GO" id="GO:0009423">
    <property type="term" value="P:chorismate biosynthetic process"/>
    <property type="evidence" value="ECO:0007669"/>
    <property type="project" value="TreeGrafter"/>
</dbReference>
<evidence type="ECO:0000256" key="2">
    <source>
        <dbReference type="ARBA" id="ARBA00023141"/>
    </source>
</evidence>
<name>A0A345HRJ4_9ACTN</name>
<dbReference type="PANTHER" id="PTHR21089:SF1">
    <property type="entry name" value="BIFUNCTIONAL 3-DEHYDROQUINATE DEHYDRATASE_SHIKIMATE DEHYDROGENASE, CHLOROPLASTIC"/>
    <property type="match status" value="1"/>
</dbReference>
<dbReference type="AlphaFoldDB" id="A0A345HRJ4"/>
<protein>
    <submittedName>
        <fullName evidence="5">Shikimate dehydrogenase</fullName>
        <ecNumber evidence="5">1.1.1.25</ecNumber>
    </submittedName>
</protein>
<evidence type="ECO:0000259" key="3">
    <source>
        <dbReference type="Pfam" id="PF08501"/>
    </source>
</evidence>
<dbReference type="GO" id="GO:0005829">
    <property type="term" value="C:cytosol"/>
    <property type="evidence" value="ECO:0007669"/>
    <property type="project" value="TreeGrafter"/>
</dbReference>
<keyword evidence="2" id="KW-0057">Aromatic amino acid biosynthesis</keyword>
<dbReference type="SUPFAM" id="SSF51735">
    <property type="entry name" value="NAD(P)-binding Rossmann-fold domains"/>
    <property type="match status" value="1"/>
</dbReference>
<dbReference type="InterPro" id="IPR046346">
    <property type="entry name" value="Aminoacid_DH-like_N_sf"/>
</dbReference>
<proteinExistence type="predicted"/>
<feature type="domain" description="SDH C-terminal" evidence="4">
    <location>
        <begin position="236"/>
        <end position="266"/>
    </location>
</feature>
<dbReference type="NCBIfam" id="NF001311">
    <property type="entry name" value="PRK00258.1-3"/>
    <property type="match status" value="1"/>
</dbReference>
<dbReference type="GO" id="GO:0009073">
    <property type="term" value="P:aromatic amino acid family biosynthetic process"/>
    <property type="evidence" value="ECO:0007669"/>
    <property type="project" value="UniProtKB-KW"/>
</dbReference>
<dbReference type="RefSeq" id="WP_114660651.1">
    <property type="nucleotide sequence ID" value="NZ_CP031194.1"/>
</dbReference>
<keyword evidence="6" id="KW-1185">Reference proteome</keyword>
<dbReference type="InterPro" id="IPR036291">
    <property type="entry name" value="NAD(P)-bd_dom_sf"/>
</dbReference>
<comment type="pathway">
    <text evidence="1">Metabolic intermediate biosynthesis; chorismate biosynthesis; chorismate from D-erythrose 4-phosphate and phosphoenolpyruvate: step 4/7.</text>
</comment>
<gene>
    <name evidence="5" type="ORF">DVK44_18515</name>
</gene>
<dbReference type="SUPFAM" id="SSF53223">
    <property type="entry name" value="Aminoacid dehydrogenase-like, N-terminal domain"/>
    <property type="match status" value="1"/>
</dbReference>
<dbReference type="GO" id="GO:0050661">
    <property type="term" value="F:NADP binding"/>
    <property type="evidence" value="ECO:0007669"/>
    <property type="project" value="TreeGrafter"/>
</dbReference>
<dbReference type="GO" id="GO:0019632">
    <property type="term" value="P:shikimate metabolic process"/>
    <property type="evidence" value="ECO:0007669"/>
    <property type="project" value="TreeGrafter"/>
</dbReference>
<dbReference type="Gene3D" id="3.40.50.10860">
    <property type="entry name" value="Leucine Dehydrogenase, chain A, domain 1"/>
    <property type="match status" value="1"/>
</dbReference>
<keyword evidence="2" id="KW-0028">Amino-acid biosynthesis</keyword>
<dbReference type="PANTHER" id="PTHR21089">
    <property type="entry name" value="SHIKIMATE DEHYDROGENASE"/>
    <property type="match status" value="1"/>
</dbReference>
<dbReference type="Gene3D" id="3.40.50.720">
    <property type="entry name" value="NAD(P)-binding Rossmann-like Domain"/>
    <property type="match status" value="1"/>
</dbReference>
<evidence type="ECO:0000313" key="5">
    <source>
        <dbReference type="EMBL" id="AXG79318.1"/>
    </source>
</evidence>